<dbReference type="SMART" id="SM00537">
    <property type="entry name" value="DCX"/>
    <property type="match status" value="2"/>
</dbReference>
<evidence type="ECO:0000259" key="1">
    <source>
        <dbReference type="PROSITE" id="PS50309"/>
    </source>
</evidence>
<dbReference type="PANTHER" id="PTHR23004">
    <property type="entry name" value="DOUBLECORTIN DOMAIN CONTAINING 2"/>
    <property type="match status" value="1"/>
</dbReference>
<evidence type="ECO:0000313" key="2">
    <source>
        <dbReference type="EMBL" id="CAG5086122.1"/>
    </source>
</evidence>
<organism evidence="2 3">
    <name type="scientific">Oikopleura dioica</name>
    <name type="common">Tunicate</name>
    <dbReference type="NCBI Taxonomy" id="34765"/>
    <lineage>
        <taxon>Eukaryota</taxon>
        <taxon>Metazoa</taxon>
        <taxon>Chordata</taxon>
        <taxon>Tunicata</taxon>
        <taxon>Appendicularia</taxon>
        <taxon>Copelata</taxon>
        <taxon>Oikopleuridae</taxon>
        <taxon>Oikopleura</taxon>
    </lineage>
</organism>
<gene>
    <name evidence="2" type="ORF">OKIOD_LOCUS2673</name>
</gene>
<keyword evidence="3" id="KW-1185">Reference proteome</keyword>
<feature type="domain" description="Doublecortin" evidence="1">
    <location>
        <begin position="207"/>
        <end position="300"/>
    </location>
</feature>
<sequence length="367" mass="42008">MERLRKKRTPRSKTPVYGLNGIVREETKKPLKTPKVVRHVEGSKCLSKTNFTAARKVNIFVNGDCHSPAKQFIIPKNAKKASEPAGINGFMSYLTDSLREKFQFRESIYHLLTPYGGTRINALSELKDGGEYVACHRNRLIKIDYDSIGRKDSIKARQRGIHTTWSKLRKDSQMFTEPARHWQKFSKYYNKQASDLKSHYIDDKKVKTITIFCNGNTVDSTKILLKGKLAEAGEESFRLILNYISEKVGQKLASTRSSSAMAARRLYSLKGRRIKNAGNIKNNGCYIVCGDQKLKPGQYGKDIDLQAPWQRAIKPVRTTSGAIKEMNEQDFDRPVKKRMSVHLPKIQQKKVLYSDKYMSHHPSKQSY</sequence>
<accession>A0ABN7RXE3</accession>
<name>A0ABN7RXE3_OIKDI</name>
<dbReference type="PROSITE" id="PS50309">
    <property type="entry name" value="DC"/>
    <property type="match status" value="2"/>
</dbReference>
<dbReference type="InterPro" id="IPR036572">
    <property type="entry name" value="Doublecortin_dom_sf"/>
</dbReference>
<dbReference type="Gene3D" id="3.10.20.230">
    <property type="entry name" value="Doublecortin domain"/>
    <property type="match status" value="2"/>
</dbReference>
<protein>
    <submittedName>
        <fullName evidence="2">Oidioi.mRNA.OKI2018_I69.PAR.g11115.t2.cds</fullName>
    </submittedName>
</protein>
<evidence type="ECO:0000313" key="3">
    <source>
        <dbReference type="Proteomes" id="UP001158576"/>
    </source>
</evidence>
<dbReference type="EMBL" id="OU015568">
    <property type="protein sequence ID" value="CAG5086122.1"/>
    <property type="molecule type" value="Genomic_DNA"/>
</dbReference>
<dbReference type="Proteomes" id="UP001158576">
    <property type="component" value="Chromosome PAR"/>
</dbReference>
<dbReference type="Pfam" id="PF03607">
    <property type="entry name" value="DCX"/>
    <property type="match status" value="2"/>
</dbReference>
<feature type="domain" description="Doublecortin" evidence="1">
    <location>
        <begin position="55"/>
        <end position="146"/>
    </location>
</feature>
<dbReference type="SUPFAM" id="SSF89837">
    <property type="entry name" value="Doublecortin (DC)"/>
    <property type="match status" value="2"/>
</dbReference>
<reference evidence="2 3" key="1">
    <citation type="submission" date="2021-04" db="EMBL/GenBank/DDBJ databases">
        <authorList>
            <person name="Bliznina A."/>
        </authorList>
    </citation>
    <scope>NUCLEOTIDE SEQUENCE [LARGE SCALE GENOMIC DNA]</scope>
</reference>
<dbReference type="PANTHER" id="PTHR23004:SF11">
    <property type="entry name" value="PROTEIN RPI-1"/>
    <property type="match status" value="1"/>
</dbReference>
<proteinExistence type="predicted"/>
<dbReference type="InterPro" id="IPR003533">
    <property type="entry name" value="Doublecortin_dom"/>
</dbReference>